<evidence type="ECO:0000313" key="3">
    <source>
        <dbReference type="Proteomes" id="UP000054018"/>
    </source>
</evidence>
<dbReference type="EMBL" id="KN834314">
    <property type="protein sequence ID" value="KIK11060.1"/>
    <property type="molecule type" value="Genomic_DNA"/>
</dbReference>
<name>A0A0C9YT42_9AGAM</name>
<proteinExistence type="predicted"/>
<sequence length="164" mass="19070">MSIGVLKGDPHTHFDDIESFLYVLVLFFLSYKGPLEADKLMEARVQGFIQPVGMGRLPHVTTWPAMVEPWRSGTFAKISIYKSGLLSAEHCDDFIDAYLSNIRARWEHVSQSISRAILRLVCDCWMMFSRQRRQVTHRQFIEVLETWLTQYAGEEGNYVYPFDD</sequence>
<keyword evidence="3" id="KW-1185">Reference proteome</keyword>
<accession>A0A0C9YT42</accession>
<reference evidence="3" key="2">
    <citation type="submission" date="2015-01" db="EMBL/GenBank/DDBJ databases">
        <title>Evolutionary Origins and Diversification of the Mycorrhizal Mutualists.</title>
        <authorList>
            <consortium name="DOE Joint Genome Institute"/>
            <consortium name="Mycorrhizal Genomics Consortium"/>
            <person name="Kohler A."/>
            <person name="Kuo A."/>
            <person name="Nagy L.G."/>
            <person name="Floudas D."/>
            <person name="Copeland A."/>
            <person name="Barry K.W."/>
            <person name="Cichocki N."/>
            <person name="Veneault-Fourrey C."/>
            <person name="LaButti K."/>
            <person name="Lindquist E.A."/>
            <person name="Lipzen A."/>
            <person name="Lundell T."/>
            <person name="Morin E."/>
            <person name="Murat C."/>
            <person name="Riley R."/>
            <person name="Ohm R."/>
            <person name="Sun H."/>
            <person name="Tunlid A."/>
            <person name="Henrissat B."/>
            <person name="Grigoriev I.V."/>
            <person name="Hibbett D.S."/>
            <person name="Martin F."/>
        </authorList>
    </citation>
    <scope>NUCLEOTIDE SEQUENCE [LARGE SCALE GENOMIC DNA]</scope>
    <source>
        <strain evidence="3">441</strain>
    </source>
</reference>
<gene>
    <name evidence="2" type="ORF">PISMIDRAFT_690610</name>
    <name evidence="1" type="ORF">PISMIDRAFT_690618</name>
</gene>
<organism evidence="1 3">
    <name type="scientific">Pisolithus microcarpus 441</name>
    <dbReference type="NCBI Taxonomy" id="765257"/>
    <lineage>
        <taxon>Eukaryota</taxon>
        <taxon>Fungi</taxon>
        <taxon>Dikarya</taxon>
        <taxon>Basidiomycota</taxon>
        <taxon>Agaricomycotina</taxon>
        <taxon>Agaricomycetes</taxon>
        <taxon>Agaricomycetidae</taxon>
        <taxon>Boletales</taxon>
        <taxon>Sclerodermatineae</taxon>
        <taxon>Pisolithaceae</taxon>
        <taxon>Pisolithus</taxon>
    </lineage>
</organism>
<reference evidence="1" key="3">
    <citation type="submission" date="2015-02" db="EMBL/GenBank/DDBJ databases">
        <title>Evolutionary Origins and Diversification of the Mycorrhizal Mutualists.</title>
        <authorList>
            <consortium name="DOE Joint Genome Institute"/>
            <consortium name="Mycorrhizal Genomics Consortium"/>
            <person name="Kohler A."/>
            <person name="Kuo A."/>
            <person name="Nagy L.G."/>
            <person name="Floudas D."/>
            <person name="Copeland A."/>
            <person name="Barry K.W."/>
            <person name="Cichocki N."/>
            <person name="Veneault-Fourrey C."/>
            <person name="LaButti K."/>
            <person name="Lindquist E.A."/>
            <person name="Lipzen A."/>
            <person name="Lundell T."/>
            <person name="Morin E."/>
            <person name="Murat C."/>
            <person name="Riley R."/>
            <person name="Ohm R."/>
            <person name="Sun H."/>
            <person name="Tunlid A."/>
            <person name="Henrissat B."/>
            <person name="Grigoriev I.V."/>
            <person name="Hibbett D.S."/>
            <person name="Martin F."/>
        </authorList>
    </citation>
    <scope>NUCLEOTIDE SEQUENCE</scope>
    <source>
        <strain evidence="1">441</strain>
    </source>
</reference>
<evidence type="ECO:0000313" key="1">
    <source>
        <dbReference type="EMBL" id="KIK11053.1"/>
    </source>
</evidence>
<evidence type="ECO:0000313" key="2">
    <source>
        <dbReference type="EMBL" id="KIK11060.1"/>
    </source>
</evidence>
<protein>
    <submittedName>
        <fullName evidence="2">Unplaced genomic scaffold scaffold_630, whole genome shotgun sequence</fullName>
    </submittedName>
</protein>
<dbReference type="HOGENOM" id="CLU_1619693_0_0_1"/>
<dbReference type="OrthoDB" id="2680802at2759"/>
<reference evidence="1 3" key="1">
    <citation type="submission" date="2014-04" db="EMBL/GenBank/DDBJ databases">
        <authorList>
            <consortium name="DOE Joint Genome Institute"/>
            <person name="Kuo A."/>
            <person name="Kohler A."/>
            <person name="Costa M.D."/>
            <person name="Nagy L.G."/>
            <person name="Floudas D."/>
            <person name="Copeland A."/>
            <person name="Barry K.W."/>
            <person name="Cichocki N."/>
            <person name="Veneault-Fourrey C."/>
            <person name="LaButti K."/>
            <person name="Lindquist E.A."/>
            <person name="Lipzen A."/>
            <person name="Lundell T."/>
            <person name="Morin E."/>
            <person name="Murat C."/>
            <person name="Sun H."/>
            <person name="Tunlid A."/>
            <person name="Henrissat B."/>
            <person name="Grigoriev I.V."/>
            <person name="Hibbett D.S."/>
            <person name="Martin F."/>
            <person name="Nordberg H.P."/>
            <person name="Cantor M.N."/>
            <person name="Hua S.X."/>
        </authorList>
    </citation>
    <scope>NUCLEOTIDE SEQUENCE [LARGE SCALE GENOMIC DNA]</scope>
    <source>
        <strain evidence="1 3">441</strain>
    </source>
</reference>
<dbReference type="EMBL" id="KN834317">
    <property type="protein sequence ID" value="KIK11053.1"/>
    <property type="molecule type" value="Genomic_DNA"/>
</dbReference>
<dbReference type="Proteomes" id="UP000054018">
    <property type="component" value="Unassembled WGS sequence"/>
</dbReference>
<dbReference type="AlphaFoldDB" id="A0A0C9YT42"/>